<feature type="signal peptide" evidence="4">
    <location>
        <begin position="1"/>
        <end position="17"/>
    </location>
</feature>
<dbReference type="Pfam" id="PF00135">
    <property type="entry name" value="COesterase"/>
    <property type="match status" value="1"/>
</dbReference>
<dbReference type="PROSITE" id="PS00941">
    <property type="entry name" value="CARBOXYLESTERASE_B_2"/>
    <property type="match status" value="1"/>
</dbReference>
<dbReference type="InterPro" id="IPR019819">
    <property type="entry name" value="Carboxylesterase_B_CS"/>
</dbReference>
<dbReference type="Proteomes" id="UP001283361">
    <property type="component" value="Unassembled WGS sequence"/>
</dbReference>
<proteinExistence type="inferred from homology"/>
<evidence type="ECO:0000313" key="6">
    <source>
        <dbReference type="EMBL" id="KAK3745045.1"/>
    </source>
</evidence>
<dbReference type="Gene3D" id="3.40.50.1820">
    <property type="entry name" value="alpha/beta hydrolase"/>
    <property type="match status" value="1"/>
</dbReference>
<dbReference type="PANTHER" id="PTHR43903">
    <property type="entry name" value="NEUROLIGIN"/>
    <property type="match status" value="1"/>
</dbReference>
<dbReference type="GO" id="GO:0016787">
    <property type="term" value="F:hydrolase activity"/>
    <property type="evidence" value="ECO:0007669"/>
    <property type="project" value="UniProtKB-KW"/>
</dbReference>
<keyword evidence="3 4" id="KW-0378">Hydrolase</keyword>
<evidence type="ECO:0000259" key="5">
    <source>
        <dbReference type="Pfam" id="PF00135"/>
    </source>
</evidence>
<evidence type="ECO:0000256" key="1">
    <source>
        <dbReference type="ARBA" id="ARBA00005964"/>
    </source>
</evidence>
<dbReference type="InterPro" id="IPR029058">
    <property type="entry name" value="AB_hydrolase_fold"/>
</dbReference>
<keyword evidence="2 4" id="KW-0732">Signal</keyword>
<gene>
    <name evidence="6" type="ORF">RRG08_037660</name>
</gene>
<dbReference type="SUPFAM" id="SSF53474">
    <property type="entry name" value="alpha/beta-Hydrolases"/>
    <property type="match status" value="1"/>
</dbReference>
<reference evidence="6" key="1">
    <citation type="journal article" date="2023" name="G3 (Bethesda)">
        <title>A reference genome for the long-term kleptoplast-retaining sea slug Elysia crispata morphotype clarki.</title>
        <authorList>
            <person name="Eastman K.E."/>
            <person name="Pendleton A.L."/>
            <person name="Shaikh M.A."/>
            <person name="Suttiyut T."/>
            <person name="Ogas R."/>
            <person name="Tomko P."/>
            <person name="Gavelis G."/>
            <person name="Widhalm J.R."/>
            <person name="Wisecaver J.H."/>
        </authorList>
    </citation>
    <scope>NUCLEOTIDE SEQUENCE</scope>
    <source>
        <strain evidence="6">ECLA1</strain>
    </source>
</reference>
<name>A0AAE0YGM4_9GAST</name>
<evidence type="ECO:0000256" key="4">
    <source>
        <dbReference type="RuleBase" id="RU361235"/>
    </source>
</evidence>
<dbReference type="EMBL" id="JAWDGP010006239">
    <property type="protein sequence ID" value="KAK3745045.1"/>
    <property type="molecule type" value="Genomic_DNA"/>
</dbReference>
<feature type="domain" description="Carboxylesterase type B" evidence="5">
    <location>
        <begin position="35"/>
        <end position="558"/>
    </location>
</feature>
<organism evidence="6 7">
    <name type="scientific">Elysia crispata</name>
    <name type="common">lettuce slug</name>
    <dbReference type="NCBI Taxonomy" id="231223"/>
    <lineage>
        <taxon>Eukaryota</taxon>
        <taxon>Metazoa</taxon>
        <taxon>Spiralia</taxon>
        <taxon>Lophotrochozoa</taxon>
        <taxon>Mollusca</taxon>
        <taxon>Gastropoda</taxon>
        <taxon>Heterobranchia</taxon>
        <taxon>Euthyneura</taxon>
        <taxon>Panpulmonata</taxon>
        <taxon>Sacoglossa</taxon>
        <taxon>Placobranchoidea</taxon>
        <taxon>Plakobranchidae</taxon>
        <taxon>Elysia</taxon>
    </lineage>
</organism>
<dbReference type="AlphaFoldDB" id="A0AAE0YGM4"/>
<keyword evidence="7" id="KW-1185">Reference proteome</keyword>
<dbReference type="InterPro" id="IPR002018">
    <property type="entry name" value="CarbesteraseB"/>
</dbReference>
<dbReference type="PROSITE" id="PS00122">
    <property type="entry name" value="CARBOXYLESTERASE_B_1"/>
    <property type="match status" value="1"/>
</dbReference>
<comment type="caution">
    <text evidence="6">The sequence shown here is derived from an EMBL/GenBank/DDBJ whole genome shotgun (WGS) entry which is preliminary data.</text>
</comment>
<evidence type="ECO:0000256" key="3">
    <source>
        <dbReference type="ARBA" id="ARBA00022801"/>
    </source>
</evidence>
<dbReference type="InterPro" id="IPR051093">
    <property type="entry name" value="Neuroligin/BSAL"/>
</dbReference>
<sequence length="578" mass="62955">MATSSVVAVLYTALISSLLQEQSAPGTGGQLNGVLVSVSSGQLEGVRRTLTTGQYVHEFKGIPYAQPPTGALRFAAPKPPLPWSGVKDASRLGNHCQQDEKKGILTNLTSMSEDCLYLNIYSPSPAPVRASPSSALLPVMVWIHGGGFYLGAGSDYDGSILATQGQVVVVTLNYRLGALGFLSTEDDVIPGNFGLLDQVMALKWVRLNIRHFGGDPGQVTVLGQSAGGHSVSLLALSPLATGLFHRVIIQSGASISPSSISRTSDAVSPREAASKLGIKIGCLRQDSSSLLSCLRSKPVEEIRNADLATFAEAEADYTLILLWKPRVDGPSGFLPEDPTVLLSRGLFADVDTMHGFCAEEMGILINDTEDDGVTLAEFKETLLSILSPYKINDKPHIAEQVVATFLRGVTSPIERRSRLIQIASDFQMAAPITHEVDTIVNSITATFSTSPLVKRHFLYRFSYRGSMHPQYPAWTGVPHGSEVPFVFGLPQETQSVWFVNHQATPTDKKVSELVVKIWSNFAKYGHPTRQFQVQPSPSWPEYTRSQRLILDITENLAVQSLDWTEQDGVYQLMNKRLF</sequence>
<feature type="chain" id="PRO_5041767925" description="Carboxylic ester hydrolase" evidence="4">
    <location>
        <begin position="18"/>
        <end position="578"/>
    </location>
</feature>
<comment type="similarity">
    <text evidence="1 4">Belongs to the type-B carboxylesterase/lipase family.</text>
</comment>
<dbReference type="InterPro" id="IPR019826">
    <property type="entry name" value="Carboxylesterase_B_AS"/>
</dbReference>
<accession>A0AAE0YGM4</accession>
<protein>
    <recommendedName>
        <fullName evidence="4">Carboxylic ester hydrolase</fullName>
        <ecNumber evidence="4">3.1.1.-</ecNumber>
    </recommendedName>
</protein>
<dbReference type="EC" id="3.1.1.-" evidence="4"/>
<evidence type="ECO:0000313" key="7">
    <source>
        <dbReference type="Proteomes" id="UP001283361"/>
    </source>
</evidence>
<evidence type="ECO:0000256" key="2">
    <source>
        <dbReference type="ARBA" id="ARBA00022729"/>
    </source>
</evidence>